<name>A0A1H4XBX3_9PSEU</name>
<dbReference type="Proteomes" id="UP000199622">
    <property type="component" value="Unassembled WGS sequence"/>
</dbReference>
<evidence type="ECO:0000256" key="1">
    <source>
        <dbReference type="ARBA" id="ARBA00009897"/>
    </source>
</evidence>
<comment type="similarity">
    <text evidence="1 3 4">Belongs to the glutamine synthetase family.</text>
</comment>
<dbReference type="InterPro" id="IPR036651">
    <property type="entry name" value="Gln_synt_N_sf"/>
</dbReference>
<dbReference type="AlphaFoldDB" id="A0A1H4XBX3"/>
<proteinExistence type="inferred from homology"/>
<dbReference type="SMART" id="SM01230">
    <property type="entry name" value="Gln-synt_C"/>
    <property type="match status" value="1"/>
</dbReference>
<sequence length="449" mass="48250">MGHFDEDALAAAAAELSGRGIDVVRLGYPDFIGTERGRDVLVANFARTLGDGVAFCRTVYGTSPMGDVVELGAGGLADGLPDVVAFPDLATLTDVPWEPGVAHCLADVFDPDGTPAPESPRQVLRQVLARFAELGMRPVVGPELEFYVLEPDAAGGWRRYGEAPGNVYVSGSKGDPENLLLRSLRSLADYGLDVVTANHEFCSGQFEINLWHSAALDAADRAFRFKTAVKELARREGKLATFMAKPFNDEGGSGFHLHFSTVDDDGRPLFDDPAGEYGLSKVAHAAIAGILAHAPALSALANPTVNSAKRFGPDTLAPWLIDWGLDNRSAMIRIPPERGRASRLELRQGDATANPYLVTAGLLAAAYLGIQDGLAAPAPLEGYGYDPAKAPKLPADLGASLDALEADTAFAELLGPRFVTAFLAYKRNELERFSRYVTDWEFREYAYHL</sequence>
<evidence type="ECO:0000259" key="5">
    <source>
        <dbReference type="PROSITE" id="PS51987"/>
    </source>
</evidence>
<dbReference type="Gene3D" id="3.10.20.70">
    <property type="entry name" value="Glutamine synthetase, N-terminal domain"/>
    <property type="match status" value="1"/>
</dbReference>
<evidence type="ECO:0000256" key="3">
    <source>
        <dbReference type="PROSITE-ProRule" id="PRU01331"/>
    </source>
</evidence>
<organism evidence="6 7">
    <name type="scientific">Amycolatopsis tolypomycina</name>
    <dbReference type="NCBI Taxonomy" id="208445"/>
    <lineage>
        <taxon>Bacteria</taxon>
        <taxon>Bacillati</taxon>
        <taxon>Actinomycetota</taxon>
        <taxon>Actinomycetes</taxon>
        <taxon>Pseudonocardiales</taxon>
        <taxon>Pseudonocardiaceae</taxon>
        <taxon>Amycolatopsis</taxon>
    </lineage>
</organism>
<keyword evidence="7" id="KW-1185">Reference proteome</keyword>
<dbReference type="SUPFAM" id="SSF54368">
    <property type="entry name" value="Glutamine synthetase, N-terminal domain"/>
    <property type="match status" value="1"/>
</dbReference>
<dbReference type="RefSeq" id="WP_091313641.1">
    <property type="nucleotide sequence ID" value="NZ_FNSO01000004.1"/>
</dbReference>
<dbReference type="GO" id="GO:0004356">
    <property type="term" value="F:glutamine synthetase activity"/>
    <property type="evidence" value="ECO:0007669"/>
    <property type="project" value="InterPro"/>
</dbReference>
<dbReference type="PANTHER" id="PTHR43785">
    <property type="entry name" value="GAMMA-GLUTAMYLPUTRESCINE SYNTHETASE"/>
    <property type="match status" value="1"/>
</dbReference>
<reference evidence="7" key="1">
    <citation type="submission" date="2016-10" db="EMBL/GenBank/DDBJ databases">
        <authorList>
            <person name="Varghese N."/>
            <person name="Submissions S."/>
        </authorList>
    </citation>
    <scope>NUCLEOTIDE SEQUENCE [LARGE SCALE GENOMIC DNA]</scope>
    <source>
        <strain evidence="7">DSM 44544</strain>
    </source>
</reference>
<evidence type="ECO:0000256" key="4">
    <source>
        <dbReference type="RuleBase" id="RU000384"/>
    </source>
</evidence>
<protein>
    <submittedName>
        <fullName evidence="6">Glutamine synthetase</fullName>
    </submittedName>
</protein>
<dbReference type="EMBL" id="FNSO01000004">
    <property type="protein sequence ID" value="SED02680.1"/>
    <property type="molecule type" value="Genomic_DNA"/>
</dbReference>
<evidence type="ECO:0000313" key="7">
    <source>
        <dbReference type="Proteomes" id="UP000199622"/>
    </source>
</evidence>
<keyword evidence="2" id="KW-0436">Ligase</keyword>
<dbReference type="Pfam" id="PF00120">
    <property type="entry name" value="Gln-synt_C"/>
    <property type="match status" value="1"/>
</dbReference>
<dbReference type="InterPro" id="IPR008146">
    <property type="entry name" value="Gln_synth_cat_dom"/>
</dbReference>
<dbReference type="PROSITE" id="PS51987">
    <property type="entry name" value="GS_CATALYTIC"/>
    <property type="match status" value="1"/>
</dbReference>
<dbReference type="GO" id="GO:0006542">
    <property type="term" value="P:glutamine biosynthetic process"/>
    <property type="evidence" value="ECO:0007669"/>
    <property type="project" value="InterPro"/>
</dbReference>
<dbReference type="OrthoDB" id="9807095at2"/>
<evidence type="ECO:0000256" key="2">
    <source>
        <dbReference type="ARBA" id="ARBA00022598"/>
    </source>
</evidence>
<dbReference type="InterPro" id="IPR014746">
    <property type="entry name" value="Gln_synth/guanido_kin_cat_dom"/>
</dbReference>
<dbReference type="STRING" id="208445.SAMN04489727_6065"/>
<accession>A0A1H4XBX3</accession>
<gene>
    <name evidence="6" type="ORF">SAMN04489727_6065</name>
</gene>
<evidence type="ECO:0000313" key="6">
    <source>
        <dbReference type="EMBL" id="SED02680.1"/>
    </source>
</evidence>
<feature type="domain" description="GS catalytic" evidence="5">
    <location>
        <begin position="120"/>
        <end position="449"/>
    </location>
</feature>
<dbReference type="PANTHER" id="PTHR43785:SF12">
    <property type="entry name" value="TYPE-1 GLUTAMINE SYNTHETASE 2"/>
    <property type="match status" value="1"/>
</dbReference>
<dbReference type="Gene3D" id="3.30.590.10">
    <property type="entry name" value="Glutamine synthetase/guanido kinase, catalytic domain"/>
    <property type="match status" value="1"/>
</dbReference>
<dbReference type="SUPFAM" id="SSF55931">
    <property type="entry name" value="Glutamine synthetase/guanido kinase"/>
    <property type="match status" value="1"/>
</dbReference>